<dbReference type="AlphaFoldDB" id="A0A934IRL5"/>
<evidence type="ECO:0000256" key="1">
    <source>
        <dbReference type="SAM" id="Coils"/>
    </source>
</evidence>
<gene>
    <name evidence="2" type="ORF">JCR33_24160</name>
</gene>
<proteinExistence type="predicted"/>
<evidence type="ECO:0000313" key="3">
    <source>
        <dbReference type="Proteomes" id="UP000609531"/>
    </source>
</evidence>
<reference evidence="2" key="1">
    <citation type="submission" date="2020-12" db="EMBL/GenBank/DDBJ databases">
        <title>Bacterial taxonomy.</title>
        <authorList>
            <person name="Pan X."/>
        </authorList>
    </citation>
    <scope>NUCLEOTIDE SEQUENCE</scope>
    <source>
        <strain evidence="2">B2012</strain>
    </source>
</reference>
<comment type="caution">
    <text evidence="2">The sequence shown here is derived from an EMBL/GenBank/DDBJ whole genome shotgun (WGS) entry which is preliminary data.</text>
</comment>
<sequence>MSVRANEELSNLQSLETRLSAFQRESAEALALVRSLIGRTGRLWEEPANAAGDPPSPLVDEAFLRALREDDELLDAMDRISASVETHHQRWGRILATLEADRLPDKVAGH</sequence>
<dbReference type="Proteomes" id="UP000609531">
    <property type="component" value="Unassembled WGS sequence"/>
</dbReference>
<accession>A0A934IRL5</accession>
<organism evidence="2 3">
    <name type="scientific">Acuticoccus mangrovi</name>
    <dbReference type="NCBI Taxonomy" id="2796142"/>
    <lineage>
        <taxon>Bacteria</taxon>
        <taxon>Pseudomonadati</taxon>
        <taxon>Pseudomonadota</taxon>
        <taxon>Alphaproteobacteria</taxon>
        <taxon>Hyphomicrobiales</taxon>
        <taxon>Amorphaceae</taxon>
        <taxon>Acuticoccus</taxon>
    </lineage>
</organism>
<name>A0A934IRL5_9HYPH</name>
<keyword evidence="3" id="KW-1185">Reference proteome</keyword>
<dbReference type="EMBL" id="JAEKJA010000042">
    <property type="protein sequence ID" value="MBJ3778817.1"/>
    <property type="molecule type" value="Genomic_DNA"/>
</dbReference>
<feature type="coiled-coil region" evidence="1">
    <location>
        <begin position="5"/>
        <end position="32"/>
    </location>
</feature>
<evidence type="ECO:0000313" key="2">
    <source>
        <dbReference type="EMBL" id="MBJ3778817.1"/>
    </source>
</evidence>
<dbReference type="RefSeq" id="WP_198884718.1">
    <property type="nucleotide sequence ID" value="NZ_JAEKJA010000042.1"/>
</dbReference>
<keyword evidence="1" id="KW-0175">Coiled coil</keyword>
<protein>
    <submittedName>
        <fullName evidence="2">Uncharacterized protein</fullName>
    </submittedName>
</protein>